<protein>
    <submittedName>
        <fullName evidence="3">Uncharacterized protein</fullName>
    </submittedName>
</protein>
<feature type="compositionally biased region" description="Basic residues" evidence="1">
    <location>
        <begin position="101"/>
        <end position="111"/>
    </location>
</feature>
<feature type="non-terminal residue" evidence="3">
    <location>
        <position position="1"/>
    </location>
</feature>
<accession>A0A1B6GIS8</accession>
<feature type="compositionally biased region" description="Low complexity" evidence="1">
    <location>
        <begin position="71"/>
        <end position="94"/>
    </location>
</feature>
<evidence type="ECO:0000313" key="3">
    <source>
        <dbReference type="EMBL" id="JAS62213.1"/>
    </source>
</evidence>
<keyword evidence="2" id="KW-0472">Membrane</keyword>
<evidence type="ECO:0000256" key="1">
    <source>
        <dbReference type="SAM" id="MobiDB-lite"/>
    </source>
</evidence>
<reference evidence="3" key="1">
    <citation type="submission" date="2015-11" db="EMBL/GenBank/DDBJ databases">
        <title>De novo transcriptome assembly of four potential Pierce s Disease insect vectors from Arizona vineyards.</title>
        <authorList>
            <person name="Tassone E.E."/>
        </authorList>
    </citation>
    <scope>NUCLEOTIDE SEQUENCE</scope>
</reference>
<feature type="non-terminal residue" evidence="3">
    <location>
        <position position="111"/>
    </location>
</feature>
<organism evidence="3">
    <name type="scientific">Cuerna arida</name>
    <dbReference type="NCBI Taxonomy" id="1464854"/>
    <lineage>
        <taxon>Eukaryota</taxon>
        <taxon>Metazoa</taxon>
        <taxon>Ecdysozoa</taxon>
        <taxon>Arthropoda</taxon>
        <taxon>Hexapoda</taxon>
        <taxon>Insecta</taxon>
        <taxon>Pterygota</taxon>
        <taxon>Neoptera</taxon>
        <taxon>Paraneoptera</taxon>
        <taxon>Hemiptera</taxon>
        <taxon>Auchenorrhyncha</taxon>
        <taxon>Membracoidea</taxon>
        <taxon>Cicadellidae</taxon>
        <taxon>Cicadellinae</taxon>
        <taxon>Proconiini</taxon>
        <taxon>Cuerna</taxon>
    </lineage>
</organism>
<name>A0A1B6GIS8_9HEMI</name>
<feature type="transmembrane region" description="Helical" evidence="2">
    <location>
        <begin position="6"/>
        <end position="27"/>
    </location>
</feature>
<keyword evidence="2" id="KW-0812">Transmembrane</keyword>
<dbReference type="AlphaFoldDB" id="A0A1B6GIS8"/>
<proteinExistence type="predicted"/>
<gene>
    <name evidence="3" type="ORF">g.1575</name>
</gene>
<sequence>DVWLLLAAGVCAVLLLVVLVVLFALGLGRHKRKQRVEGSANRSRVFEREHSGRGKDNMAYNGDDHESKVISPDSPSRLSGRSGGSSEASLVRRSPPCPPKPRPRSHKASSP</sequence>
<evidence type="ECO:0000256" key="2">
    <source>
        <dbReference type="SAM" id="Phobius"/>
    </source>
</evidence>
<feature type="compositionally biased region" description="Basic and acidic residues" evidence="1">
    <location>
        <begin position="44"/>
        <end position="68"/>
    </location>
</feature>
<dbReference type="EMBL" id="GECZ01007556">
    <property type="protein sequence ID" value="JAS62213.1"/>
    <property type="molecule type" value="Transcribed_RNA"/>
</dbReference>
<feature type="region of interest" description="Disordered" evidence="1">
    <location>
        <begin position="30"/>
        <end position="111"/>
    </location>
</feature>
<keyword evidence="2" id="KW-1133">Transmembrane helix</keyword>